<dbReference type="AlphaFoldDB" id="A0A919WL44"/>
<sequence length="66" mass="7855">MSRLKQRFEVQENETIDQCLDRIQKAGYIPIKREEKPVFQEKKQGTTVSYEPIGRQIIFEAKKLKD</sequence>
<keyword evidence="2" id="KW-1185">Reference proteome</keyword>
<comment type="caution">
    <text evidence="1">The sequence shown here is derived from an EMBL/GenBank/DDBJ whole genome shotgun (WGS) entry which is preliminary data.</text>
</comment>
<dbReference type="Pfam" id="PF14044">
    <property type="entry name" value="NETI"/>
    <property type="match status" value="1"/>
</dbReference>
<proteinExistence type="predicted"/>
<evidence type="ECO:0000313" key="2">
    <source>
        <dbReference type="Proteomes" id="UP000682111"/>
    </source>
</evidence>
<gene>
    <name evidence="1" type="ORF">J27TS8_37210</name>
</gene>
<name>A0A919WL44_9BACI</name>
<reference evidence="1" key="1">
    <citation type="submission" date="2021-03" db="EMBL/GenBank/DDBJ databases">
        <title>Antimicrobial resistance genes in bacteria isolated from Japanese honey, and their potential for conferring macrolide and lincosamide resistance in the American foulbrood pathogen Paenibacillus larvae.</title>
        <authorList>
            <person name="Okamoto M."/>
            <person name="Kumagai M."/>
            <person name="Kanamori H."/>
            <person name="Takamatsu D."/>
        </authorList>
    </citation>
    <scope>NUCLEOTIDE SEQUENCE</scope>
    <source>
        <strain evidence="1">J27TS8</strain>
    </source>
</reference>
<evidence type="ECO:0000313" key="1">
    <source>
        <dbReference type="EMBL" id="GIN63728.1"/>
    </source>
</evidence>
<dbReference type="InterPro" id="IPR025930">
    <property type="entry name" value="NETI"/>
</dbReference>
<accession>A0A919WL44</accession>
<organism evidence="1 2">
    <name type="scientific">Robertmurraya siralis</name>
    <dbReference type="NCBI Taxonomy" id="77777"/>
    <lineage>
        <taxon>Bacteria</taxon>
        <taxon>Bacillati</taxon>
        <taxon>Bacillota</taxon>
        <taxon>Bacilli</taxon>
        <taxon>Bacillales</taxon>
        <taxon>Bacillaceae</taxon>
        <taxon>Robertmurraya</taxon>
    </lineage>
</organism>
<dbReference type="Proteomes" id="UP000682111">
    <property type="component" value="Unassembled WGS sequence"/>
</dbReference>
<dbReference type="EMBL" id="BORC01000007">
    <property type="protein sequence ID" value="GIN63728.1"/>
    <property type="molecule type" value="Genomic_DNA"/>
</dbReference>
<protein>
    <submittedName>
        <fullName evidence="1">NETI motif-containing protein</fullName>
    </submittedName>
</protein>
<dbReference type="RefSeq" id="WP_212934249.1">
    <property type="nucleotide sequence ID" value="NZ_BORC01000007.1"/>
</dbReference>